<name>A0ACC1JZ05_9FUNG</name>
<evidence type="ECO:0000313" key="2">
    <source>
        <dbReference type="Proteomes" id="UP001140234"/>
    </source>
</evidence>
<protein>
    <submittedName>
        <fullName evidence="1">Uncharacterized protein</fullName>
    </submittedName>
</protein>
<organism evidence="1 2">
    <name type="scientific">Coemansia nantahalensis</name>
    <dbReference type="NCBI Taxonomy" id="2789366"/>
    <lineage>
        <taxon>Eukaryota</taxon>
        <taxon>Fungi</taxon>
        <taxon>Fungi incertae sedis</taxon>
        <taxon>Zoopagomycota</taxon>
        <taxon>Kickxellomycotina</taxon>
        <taxon>Kickxellomycetes</taxon>
        <taxon>Kickxellales</taxon>
        <taxon>Kickxellaceae</taxon>
        <taxon>Coemansia</taxon>
    </lineage>
</organism>
<sequence length="101" mass="10822">MPCQQPYMAGAYACPPVDIPGHRAPERVHRDSESASSVSSIATLVDKHSPAAYHHHAGPKQYRVQAAPAAVAAAAPHDVYEDDVFMAANILMSLRTCKLPC</sequence>
<dbReference type="EMBL" id="JANBUJ010000796">
    <property type="protein sequence ID" value="KAJ2770103.1"/>
    <property type="molecule type" value="Genomic_DNA"/>
</dbReference>
<keyword evidence="2" id="KW-1185">Reference proteome</keyword>
<proteinExistence type="predicted"/>
<comment type="caution">
    <text evidence="1">The sequence shown here is derived from an EMBL/GenBank/DDBJ whole genome shotgun (WGS) entry which is preliminary data.</text>
</comment>
<dbReference type="Proteomes" id="UP001140234">
    <property type="component" value="Unassembled WGS sequence"/>
</dbReference>
<evidence type="ECO:0000313" key="1">
    <source>
        <dbReference type="EMBL" id="KAJ2770103.1"/>
    </source>
</evidence>
<gene>
    <name evidence="1" type="ORF">IWQ57_002812</name>
</gene>
<accession>A0ACC1JZ05</accession>
<reference evidence="1" key="1">
    <citation type="submission" date="2022-07" db="EMBL/GenBank/DDBJ databases">
        <title>Phylogenomic reconstructions and comparative analyses of Kickxellomycotina fungi.</title>
        <authorList>
            <person name="Reynolds N.K."/>
            <person name="Stajich J.E."/>
            <person name="Barry K."/>
            <person name="Grigoriev I.V."/>
            <person name="Crous P."/>
            <person name="Smith M.E."/>
        </authorList>
    </citation>
    <scope>NUCLEOTIDE SEQUENCE</scope>
    <source>
        <strain evidence="1">CBS 109366</strain>
    </source>
</reference>